<dbReference type="GO" id="GO:0009228">
    <property type="term" value="P:thiamine biosynthetic process"/>
    <property type="evidence" value="ECO:0007669"/>
    <property type="project" value="UniProtKB-KW"/>
</dbReference>
<keyword evidence="2 9" id="KW-0808">Transferase</keyword>
<comment type="caution">
    <text evidence="9">Lacks conserved residue(s) required for the propagation of feature annotation.</text>
</comment>
<evidence type="ECO:0000313" key="14">
    <source>
        <dbReference type="Proteomes" id="UP000236724"/>
    </source>
</evidence>
<feature type="binding site" evidence="9">
    <location>
        <position position="72"/>
    </location>
    <ligand>
        <name>4-amino-2-methyl-5-(diphosphooxymethyl)pyrimidine</name>
        <dbReference type="ChEBI" id="CHEBI:57841"/>
    </ligand>
</feature>
<dbReference type="InterPro" id="IPR013785">
    <property type="entry name" value="Aldolase_TIM"/>
</dbReference>
<evidence type="ECO:0000256" key="8">
    <source>
        <dbReference type="ARBA" id="ARBA00047883"/>
    </source>
</evidence>
<dbReference type="GO" id="GO:0005737">
    <property type="term" value="C:cytoplasm"/>
    <property type="evidence" value="ECO:0007669"/>
    <property type="project" value="TreeGrafter"/>
</dbReference>
<comment type="cofactor">
    <cofactor evidence="9">
        <name>Mg(2+)</name>
        <dbReference type="ChEBI" id="CHEBI:18420"/>
    </cofactor>
    <text evidence="9">Binds 1 Mg(2+) ion per subunit.</text>
</comment>
<dbReference type="Proteomes" id="UP000236724">
    <property type="component" value="Unassembled WGS sequence"/>
</dbReference>
<feature type="binding site" evidence="9">
    <location>
        <position position="141"/>
    </location>
    <ligand>
        <name>4-amino-2-methyl-5-(diphosphooxymethyl)pyrimidine</name>
        <dbReference type="ChEBI" id="CHEBI:57841"/>
    </ligand>
</feature>
<comment type="function">
    <text evidence="9">Condenses 4-methyl-5-(beta-hydroxyethyl)thiazole monophosphate (THZ-P) and 2-methyl-4-amino-5-hydroxymethyl pyrimidine pyrophosphate (HMP-PP) to form thiamine monophosphate (TMP).</text>
</comment>
<dbReference type="RefSeq" id="WP_103918485.1">
    <property type="nucleotide sequence ID" value="NZ_FMSV02000051.1"/>
</dbReference>
<protein>
    <recommendedName>
        <fullName evidence="9">Thiamine-phosphate synthase</fullName>
        <shortName evidence="9">TP synthase</shortName>
        <shortName evidence="9">TPS</shortName>
        <ecNumber evidence="9">2.5.1.3</ecNumber>
    </recommendedName>
    <alternativeName>
        <fullName evidence="9">Thiamine-phosphate pyrophosphorylase</fullName>
        <shortName evidence="9">TMP pyrophosphorylase</shortName>
        <shortName evidence="9">TMP-PPase</shortName>
    </alternativeName>
</protein>
<dbReference type="NCBIfam" id="TIGR00693">
    <property type="entry name" value="thiE"/>
    <property type="match status" value="1"/>
</dbReference>
<dbReference type="Gene3D" id="3.20.20.70">
    <property type="entry name" value="Aldolase class I"/>
    <property type="match status" value="1"/>
</dbReference>
<evidence type="ECO:0000256" key="4">
    <source>
        <dbReference type="ARBA" id="ARBA00022842"/>
    </source>
</evidence>
<dbReference type="AlphaFoldDB" id="A0A1H6F2N3"/>
<feature type="binding site" evidence="9">
    <location>
        <begin position="40"/>
        <end position="44"/>
    </location>
    <ligand>
        <name>4-amino-2-methyl-5-(diphosphooxymethyl)pyrimidine</name>
        <dbReference type="ChEBI" id="CHEBI:57841"/>
    </ligand>
</feature>
<dbReference type="InterPro" id="IPR036206">
    <property type="entry name" value="ThiamineP_synth_sf"/>
</dbReference>
<dbReference type="UniPathway" id="UPA00060">
    <property type="reaction ID" value="UER00141"/>
</dbReference>
<dbReference type="Pfam" id="PF02581">
    <property type="entry name" value="TMP-TENI"/>
    <property type="match status" value="1"/>
</dbReference>
<proteinExistence type="inferred from homology"/>
<dbReference type="EMBL" id="FMSV02000051">
    <property type="protein sequence ID" value="SEH04417.1"/>
    <property type="molecule type" value="Genomic_DNA"/>
</dbReference>
<evidence type="ECO:0000259" key="12">
    <source>
        <dbReference type="Pfam" id="PF02581"/>
    </source>
</evidence>
<accession>A0A1H6F2N3</accession>
<comment type="catalytic activity">
    <reaction evidence="7 9 10">
        <text>2-(2-carboxy-4-methylthiazol-5-yl)ethyl phosphate + 4-amino-2-methyl-5-(diphosphooxymethyl)pyrimidine + 2 H(+) = thiamine phosphate + CO2 + diphosphate</text>
        <dbReference type="Rhea" id="RHEA:47848"/>
        <dbReference type="ChEBI" id="CHEBI:15378"/>
        <dbReference type="ChEBI" id="CHEBI:16526"/>
        <dbReference type="ChEBI" id="CHEBI:33019"/>
        <dbReference type="ChEBI" id="CHEBI:37575"/>
        <dbReference type="ChEBI" id="CHEBI:57841"/>
        <dbReference type="ChEBI" id="CHEBI:62890"/>
        <dbReference type="EC" id="2.5.1.3"/>
    </reaction>
</comment>
<evidence type="ECO:0000313" key="13">
    <source>
        <dbReference type="EMBL" id="SEH04417.1"/>
    </source>
</evidence>
<evidence type="ECO:0000256" key="6">
    <source>
        <dbReference type="ARBA" id="ARBA00047334"/>
    </source>
</evidence>
<dbReference type="PANTHER" id="PTHR20857">
    <property type="entry name" value="THIAMINE-PHOSPHATE PYROPHOSPHORYLASE"/>
    <property type="match status" value="1"/>
</dbReference>
<dbReference type="PANTHER" id="PTHR20857:SF15">
    <property type="entry name" value="THIAMINE-PHOSPHATE SYNTHASE"/>
    <property type="match status" value="1"/>
</dbReference>
<evidence type="ECO:0000256" key="7">
    <source>
        <dbReference type="ARBA" id="ARBA00047851"/>
    </source>
</evidence>
<gene>
    <name evidence="13" type="primary">thiE_1</name>
    <name evidence="9" type="synonym">thiE</name>
    <name evidence="13" type="ORF">MBHS_00263</name>
</gene>
<name>A0A1H6F2N3_9GAMM</name>
<dbReference type="OrthoDB" id="9789949at2"/>
<feature type="binding site" evidence="9">
    <location>
        <position position="168"/>
    </location>
    <ligand>
        <name>2-[(2R,5Z)-2-carboxy-4-methylthiazol-5(2H)-ylidene]ethyl phosphate</name>
        <dbReference type="ChEBI" id="CHEBI:62899"/>
    </ligand>
</feature>
<dbReference type="HAMAP" id="MF_00097">
    <property type="entry name" value="TMP_synthase"/>
    <property type="match status" value="1"/>
</dbReference>
<sequence length="221" mass="23797">MNHIPLPVGGLYAITASCDNESVWLQRCEQILAGGASILQYRDKTASAVQRKQRALRLQRLCRSRQVPLLINDDLALAVEIGADGVHLGKNDPPFAVARQQLGKQAIIGVSCYNQLPLAQKAQAQGADYVAFGRFFSSTTKPEAILAPLELLTQARAQLNLPIVAIGGISVDNAMDLLTAGADFLAVIGTLFNAEKPQQVAAQLCECHLRTRSGQINVLDK</sequence>
<evidence type="ECO:0000256" key="1">
    <source>
        <dbReference type="ARBA" id="ARBA00005165"/>
    </source>
</evidence>
<comment type="catalytic activity">
    <reaction evidence="8 9 10">
        <text>2-[(2R,5Z)-2-carboxy-4-methylthiazol-5(2H)-ylidene]ethyl phosphate + 4-amino-2-methyl-5-(diphosphooxymethyl)pyrimidine + 2 H(+) = thiamine phosphate + CO2 + diphosphate</text>
        <dbReference type="Rhea" id="RHEA:47844"/>
        <dbReference type="ChEBI" id="CHEBI:15378"/>
        <dbReference type="ChEBI" id="CHEBI:16526"/>
        <dbReference type="ChEBI" id="CHEBI:33019"/>
        <dbReference type="ChEBI" id="CHEBI:37575"/>
        <dbReference type="ChEBI" id="CHEBI:57841"/>
        <dbReference type="ChEBI" id="CHEBI:62899"/>
        <dbReference type="EC" id="2.5.1.3"/>
    </reaction>
</comment>
<evidence type="ECO:0000256" key="11">
    <source>
        <dbReference type="RuleBase" id="RU004253"/>
    </source>
</evidence>
<dbReference type="CDD" id="cd00564">
    <property type="entry name" value="TMP_TenI"/>
    <property type="match status" value="1"/>
</dbReference>
<organism evidence="13 14">
    <name type="scientific">Candidatus Venteria ishoeyi</name>
    <dbReference type="NCBI Taxonomy" id="1899563"/>
    <lineage>
        <taxon>Bacteria</taxon>
        <taxon>Pseudomonadati</taxon>
        <taxon>Pseudomonadota</taxon>
        <taxon>Gammaproteobacteria</taxon>
        <taxon>Thiotrichales</taxon>
        <taxon>Thiotrichaceae</taxon>
        <taxon>Venteria</taxon>
    </lineage>
</organism>
<dbReference type="SUPFAM" id="SSF51391">
    <property type="entry name" value="Thiamin phosphate synthase"/>
    <property type="match status" value="1"/>
</dbReference>
<feature type="binding site" evidence="9">
    <location>
        <begin position="138"/>
        <end position="140"/>
    </location>
    <ligand>
        <name>2-[(2R,5Z)-2-carboxy-4-methylthiazol-5(2H)-ylidene]ethyl phosphate</name>
        <dbReference type="ChEBI" id="CHEBI:62899"/>
    </ligand>
</feature>
<keyword evidence="3 9" id="KW-0479">Metal-binding</keyword>
<comment type="catalytic activity">
    <reaction evidence="6 9 10">
        <text>4-methyl-5-(2-phosphooxyethyl)-thiazole + 4-amino-2-methyl-5-(diphosphooxymethyl)pyrimidine + H(+) = thiamine phosphate + diphosphate</text>
        <dbReference type="Rhea" id="RHEA:22328"/>
        <dbReference type="ChEBI" id="CHEBI:15378"/>
        <dbReference type="ChEBI" id="CHEBI:33019"/>
        <dbReference type="ChEBI" id="CHEBI:37575"/>
        <dbReference type="ChEBI" id="CHEBI:57841"/>
        <dbReference type="ChEBI" id="CHEBI:58296"/>
        <dbReference type="EC" id="2.5.1.3"/>
    </reaction>
</comment>
<keyword evidence="5 9" id="KW-0784">Thiamine biosynthesis</keyword>
<dbReference type="InterPro" id="IPR034291">
    <property type="entry name" value="TMP_synthase"/>
</dbReference>
<dbReference type="GO" id="GO:0009229">
    <property type="term" value="P:thiamine diphosphate biosynthetic process"/>
    <property type="evidence" value="ECO:0007669"/>
    <property type="project" value="UniProtKB-UniRule"/>
</dbReference>
<evidence type="ECO:0000256" key="10">
    <source>
        <dbReference type="RuleBase" id="RU003826"/>
    </source>
</evidence>
<evidence type="ECO:0000256" key="5">
    <source>
        <dbReference type="ARBA" id="ARBA00022977"/>
    </source>
</evidence>
<evidence type="ECO:0000256" key="9">
    <source>
        <dbReference type="HAMAP-Rule" id="MF_00097"/>
    </source>
</evidence>
<comment type="pathway">
    <text evidence="1 9 11">Cofactor biosynthesis; thiamine diphosphate biosynthesis; thiamine phosphate from 4-amino-2-methyl-5-diphosphomethylpyrimidine and 4-methyl-5-(2-phosphoethyl)-thiazole: step 1/1.</text>
</comment>
<evidence type="ECO:0000256" key="2">
    <source>
        <dbReference type="ARBA" id="ARBA00022679"/>
    </source>
</evidence>
<feature type="domain" description="Thiamine phosphate synthase/TenI" evidence="12">
    <location>
        <begin position="11"/>
        <end position="189"/>
    </location>
</feature>
<evidence type="ECO:0000256" key="3">
    <source>
        <dbReference type="ARBA" id="ARBA00022723"/>
    </source>
</evidence>
<reference evidence="13 14" key="1">
    <citation type="submission" date="2016-10" db="EMBL/GenBank/DDBJ databases">
        <authorList>
            <person name="de Groot N.N."/>
        </authorList>
    </citation>
    <scope>NUCLEOTIDE SEQUENCE [LARGE SCALE GENOMIC DNA]</scope>
    <source>
        <strain evidence="13">MBHS1</strain>
    </source>
</reference>
<comment type="similarity">
    <text evidence="9 10">Belongs to the thiamine-phosphate synthase family.</text>
</comment>
<dbReference type="EC" id="2.5.1.3" evidence="9"/>
<dbReference type="InterPro" id="IPR022998">
    <property type="entry name" value="ThiamineP_synth_TenI"/>
</dbReference>
<dbReference type="GO" id="GO:0004789">
    <property type="term" value="F:thiamine-phosphate diphosphorylase activity"/>
    <property type="evidence" value="ECO:0007669"/>
    <property type="project" value="UniProtKB-UniRule"/>
</dbReference>
<feature type="binding site" evidence="9">
    <location>
        <position position="92"/>
    </location>
    <ligand>
        <name>Mg(2+)</name>
        <dbReference type="ChEBI" id="CHEBI:18420"/>
    </ligand>
</feature>
<feature type="binding site" evidence="9">
    <location>
        <position position="73"/>
    </location>
    <ligand>
        <name>Mg(2+)</name>
        <dbReference type="ChEBI" id="CHEBI:18420"/>
    </ligand>
</feature>
<dbReference type="GO" id="GO:0000287">
    <property type="term" value="F:magnesium ion binding"/>
    <property type="evidence" value="ECO:0007669"/>
    <property type="project" value="UniProtKB-UniRule"/>
</dbReference>
<keyword evidence="4 9" id="KW-0460">Magnesium</keyword>
<feature type="binding site" evidence="9">
    <location>
        <position position="111"/>
    </location>
    <ligand>
        <name>4-amino-2-methyl-5-(diphosphooxymethyl)pyrimidine</name>
        <dbReference type="ChEBI" id="CHEBI:57841"/>
    </ligand>
</feature>
<keyword evidence="14" id="KW-1185">Reference proteome</keyword>